<dbReference type="Proteomes" id="UP000278334">
    <property type="component" value="Chromosome"/>
</dbReference>
<evidence type="ECO:0000313" key="4">
    <source>
        <dbReference type="Proteomes" id="UP000182798"/>
    </source>
</evidence>
<reference evidence="2 5" key="3">
    <citation type="submission" date="2017-11" db="EMBL/GenBank/DDBJ databases">
        <title>Genome sequence of the bacterial symbiont EPR9N from a vent mussel Bathymodiolus thermophilus.</title>
        <authorList>
            <person name="Won Y.-J."/>
        </authorList>
    </citation>
    <scope>NUCLEOTIDE SEQUENCE [LARGE SCALE GENOMIC DNA]</scope>
    <source>
        <strain evidence="2 5">EPR9N</strain>
    </source>
</reference>
<gene>
    <name evidence="3" type="ORF">BGC33_05070</name>
    <name evidence="2" type="ORF">MS2017_1663</name>
</gene>
<reference evidence="3" key="2">
    <citation type="journal article" date="2017" name="Stand. Genomic Sci.">
        <title>Genome sequence of the sulfur-oxidizing Bathymodiolus thermophilus gill endosymbiont.</title>
        <authorList>
            <person name="Ponnudurai R."/>
            <person name="Sayavedra L."/>
            <person name="Kleiner M."/>
            <person name="Heiden S.E."/>
            <person name="Thurmer A."/>
            <person name="Felbeck H."/>
            <person name="Schluter R."/>
            <person name="Sievert S.M."/>
            <person name="Daniel R."/>
            <person name="Schweder T."/>
            <person name="Markert S."/>
        </authorList>
    </citation>
    <scope>NUCLEOTIDE SEQUENCE</scope>
    <source>
        <strain evidence="3">BAT/CrabSpa'14</strain>
    </source>
</reference>
<keyword evidence="1" id="KW-1133">Transmembrane helix</keyword>
<evidence type="ECO:0000313" key="2">
    <source>
        <dbReference type="EMBL" id="AYQ57342.1"/>
    </source>
</evidence>
<dbReference type="EMBL" id="CP024634">
    <property type="protein sequence ID" value="AYQ57342.1"/>
    <property type="molecule type" value="Genomic_DNA"/>
</dbReference>
<evidence type="ECO:0000313" key="3">
    <source>
        <dbReference type="EMBL" id="OIR24961.1"/>
    </source>
</evidence>
<evidence type="ECO:0000256" key="1">
    <source>
        <dbReference type="SAM" id="Phobius"/>
    </source>
</evidence>
<evidence type="ECO:0000313" key="5">
    <source>
        <dbReference type="Proteomes" id="UP000278334"/>
    </source>
</evidence>
<dbReference type="Proteomes" id="UP000182798">
    <property type="component" value="Unassembled WGS sequence"/>
</dbReference>
<accession>A0A1J5U994</accession>
<proteinExistence type="predicted"/>
<keyword evidence="1" id="KW-0472">Membrane</keyword>
<dbReference type="EMBL" id="MIQH01000454">
    <property type="protein sequence ID" value="OIR24961.1"/>
    <property type="molecule type" value="Genomic_DNA"/>
</dbReference>
<dbReference type="KEGG" id="bthg:MS2017_1663"/>
<protein>
    <submittedName>
        <fullName evidence="3">Uncharacterized protein</fullName>
    </submittedName>
</protein>
<name>A0A1J5U994_9GAMM</name>
<dbReference type="RefSeq" id="WP_071563984.1">
    <property type="nucleotide sequence ID" value="NZ_CAESAR020000103.1"/>
</dbReference>
<keyword evidence="1" id="KW-0812">Transmembrane</keyword>
<dbReference type="AlphaFoldDB" id="A0A1J5U994"/>
<sequence>MFGKCKICGTGVGTINLTNGTCKLCLENGATNSTSDYSASKNISKIISFIGWVFVWIGAIIVIVGLVQSSEYGGFALLGFGLGTSVSGLFLVIAGQITRAIVDNASHTKEILQIIKQSYKNKST</sequence>
<reference evidence="4" key="1">
    <citation type="submission" date="2016-09" db="EMBL/GenBank/DDBJ databases">
        <title>Genome Sequence of Bathymodiolus thermophilus sulfur-oxidizing gill endosymbiont.</title>
        <authorList>
            <person name="Ponnudurai R."/>
            <person name="Kleiner M."/>
            <person name="Sayavedra L."/>
            <person name="Thuermer A."/>
            <person name="Felbeck H."/>
            <person name="Schlueter R."/>
            <person name="Schweder T."/>
            <person name="Markert S."/>
        </authorList>
    </citation>
    <scope>NUCLEOTIDE SEQUENCE [LARGE SCALE GENOMIC DNA]</scope>
    <source>
        <strain evidence="4">BAT/CrabSpa'14</strain>
    </source>
</reference>
<feature type="transmembrane region" description="Helical" evidence="1">
    <location>
        <begin position="72"/>
        <end position="94"/>
    </location>
</feature>
<organism evidence="3 4">
    <name type="scientific">Bathymodiolus thermophilus thioautotrophic gill symbiont</name>
    <dbReference type="NCBI Taxonomy" id="2360"/>
    <lineage>
        <taxon>Bacteria</taxon>
        <taxon>Pseudomonadati</taxon>
        <taxon>Pseudomonadota</taxon>
        <taxon>Gammaproteobacteria</taxon>
        <taxon>sulfur-oxidizing symbionts</taxon>
    </lineage>
</organism>
<feature type="transmembrane region" description="Helical" evidence="1">
    <location>
        <begin position="46"/>
        <end position="66"/>
    </location>
</feature>